<gene>
    <name evidence="2" type="ORF">COX83_03245</name>
</gene>
<dbReference type="InterPro" id="IPR000994">
    <property type="entry name" value="Pept_M24"/>
</dbReference>
<dbReference type="Proteomes" id="UP000230078">
    <property type="component" value="Unassembled WGS sequence"/>
</dbReference>
<evidence type="ECO:0000259" key="1">
    <source>
        <dbReference type="Pfam" id="PF00557"/>
    </source>
</evidence>
<sequence length="347" mass="39596">MLQEKIAHIQTLLRQQKIDYLVIGNFGHQIKDDLLYYFLLTHLELGVMVIPKKGIPLLHGISFEVDQLSKAYPEIYLIPIVSDGIVLPKDHAKKRIAYRPSSMPNKYVQRDFVTFKDEEKVMAIKSIPEISLLKKATDITDHVFAMAVKQWKFFKTEQDVATYIVLKTIELGAEPSFPPIVASGTRASNPHHHPETKALLKGFCVIDMGVRYQGYCSDMTRTIYIGNPTKKDEDIYENLRRVQEEAITECSIGARISDIAKNCRTRLGEKWNIHFTHALGHGLGTQVHEWPRVSTSVMQTLEEHMYITIEPGIYPPNKFGIRIEDDVLITKRGPKVLTKTSKNLINV</sequence>
<dbReference type="Pfam" id="PF00557">
    <property type="entry name" value="Peptidase_M24"/>
    <property type="match status" value="1"/>
</dbReference>
<comment type="caution">
    <text evidence="2">The sequence shown here is derived from an EMBL/GenBank/DDBJ whole genome shotgun (WGS) entry which is preliminary data.</text>
</comment>
<dbReference type="EMBL" id="PFPI01000042">
    <property type="protein sequence ID" value="PIZ92906.1"/>
    <property type="molecule type" value="Genomic_DNA"/>
</dbReference>
<feature type="domain" description="Peptidase M24" evidence="1">
    <location>
        <begin position="132"/>
        <end position="331"/>
    </location>
</feature>
<evidence type="ECO:0000313" key="2">
    <source>
        <dbReference type="EMBL" id="PIZ92906.1"/>
    </source>
</evidence>
<dbReference type="SUPFAM" id="SSF55920">
    <property type="entry name" value="Creatinase/aminopeptidase"/>
    <property type="match status" value="1"/>
</dbReference>
<reference evidence="3" key="1">
    <citation type="submission" date="2017-09" db="EMBL/GenBank/DDBJ databases">
        <title>Depth-based differentiation of microbial function through sediment-hosted aquifers and enrichment of novel symbionts in the deep terrestrial subsurface.</title>
        <authorList>
            <person name="Probst A.J."/>
            <person name="Ladd B."/>
            <person name="Jarett J.K."/>
            <person name="Geller-Mcgrath D.E."/>
            <person name="Sieber C.M.K."/>
            <person name="Emerson J.B."/>
            <person name="Anantharaman K."/>
            <person name="Thomas B.C."/>
            <person name="Malmstrom R."/>
            <person name="Stieglmeier M."/>
            <person name="Klingl A."/>
            <person name="Woyke T."/>
            <person name="Ryan C.M."/>
            <person name="Banfield J.F."/>
        </authorList>
    </citation>
    <scope>NUCLEOTIDE SEQUENCE [LARGE SCALE GENOMIC DNA]</scope>
</reference>
<dbReference type="Gene3D" id="3.90.230.10">
    <property type="entry name" value="Creatinase/methionine aminopeptidase superfamily"/>
    <property type="match status" value="1"/>
</dbReference>
<dbReference type="InterPro" id="IPR050659">
    <property type="entry name" value="Peptidase_M24B"/>
</dbReference>
<proteinExistence type="predicted"/>
<dbReference type="PANTHER" id="PTHR46112:SF2">
    <property type="entry name" value="XAA-PRO AMINOPEPTIDASE P-RELATED"/>
    <property type="match status" value="1"/>
</dbReference>
<protein>
    <recommendedName>
        <fullName evidence="1">Peptidase M24 domain-containing protein</fullName>
    </recommendedName>
</protein>
<evidence type="ECO:0000313" key="3">
    <source>
        <dbReference type="Proteomes" id="UP000230078"/>
    </source>
</evidence>
<organism evidence="2 3">
    <name type="scientific">Candidatus Magasanikbacteria bacterium CG_4_10_14_0_2_um_filter_41_31</name>
    <dbReference type="NCBI Taxonomy" id="1974639"/>
    <lineage>
        <taxon>Bacteria</taxon>
        <taxon>Candidatus Magasanikiibacteriota</taxon>
    </lineage>
</organism>
<accession>A0A2M7V353</accession>
<dbReference type="InterPro" id="IPR036005">
    <property type="entry name" value="Creatinase/aminopeptidase-like"/>
</dbReference>
<dbReference type="PANTHER" id="PTHR46112">
    <property type="entry name" value="AMINOPEPTIDASE"/>
    <property type="match status" value="1"/>
</dbReference>
<dbReference type="AlphaFoldDB" id="A0A2M7V353"/>
<name>A0A2M7V353_9BACT</name>